<protein>
    <submittedName>
        <fullName evidence="1">Uncharacterized protein</fullName>
    </submittedName>
</protein>
<name>A0AAV7MVI5_PLEWA</name>
<dbReference type="EMBL" id="JANPWB010000013">
    <property type="protein sequence ID" value="KAJ1107064.1"/>
    <property type="molecule type" value="Genomic_DNA"/>
</dbReference>
<organism evidence="1 2">
    <name type="scientific">Pleurodeles waltl</name>
    <name type="common">Iberian ribbed newt</name>
    <dbReference type="NCBI Taxonomy" id="8319"/>
    <lineage>
        <taxon>Eukaryota</taxon>
        <taxon>Metazoa</taxon>
        <taxon>Chordata</taxon>
        <taxon>Craniata</taxon>
        <taxon>Vertebrata</taxon>
        <taxon>Euteleostomi</taxon>
        <taxon>Amphibia</taxon>
        <taxon>Batrachia</taxon>
        <taxon>Caudata</taxon>
        <taxon>Salamandroidea</taxon>
        <taxon>Salamandridae</taxon>
        <taxon>Pleurodelinae</taxon>
        <taxon>Pleurodeles</taxon>
    </lineage>
</organism>
<sequence length="120" mass="13338">MVRRALLRAEPELPRSRLCGVRAAQETVESLDGGEAAGQTRLRRLGYTLVRRALLRAEPELPRSRLCGVRAAQETVESLDGDEAARQTRLRRLGYTLVISIKKQKTLTSVSPKLITTLLS</sequence>
<evidence type="ECO:0000313" key="2">
    <source>
        <dbReference type="Proteomes" id="UP001066276"/>
    </source>
</evidence>
<keyword evidence="2" id="KW-1185">Reference proteome</keyword>
<dbReference type="Proteomes" id="UP001066276">
    <property type="component" value="Chromosome 9"/>
</dbReference>
<comment type="caution">
    <text evidence="1">The sequence shown here is derived from an EMBL/GenBank/DDBJ whole genome shotgun (WGS) entry which is preliminary data.</text>
</comment>
<evidence type="ECO:0000313" key="1">
    <source>
        <dbReference type="EMBL" id="KAJ1107064.1"/>
    </source>
</evidence>
<reference evidence="1" key="1">
    <citation type="journal article" date="2022" name="bioRxiv">
        <title>Sequencing and chromosome-scale assembly of the giantPleurodeles waltlgenome.</title>
        <authorList>
            <person name="Brown T."/>
            <person name="Elewa A."/>
            <person name="Iarovenko S."/>
            <person name="Subramanian E."/>
            <person name="Araus A.J."/>
            <person name="Petzold A."/>
            <person name="Susuki M."/>
            <person name="Suzuki K.-i.T."/>
            <person name="Hayashi T."/>
            <person name="Toyoda A."/>
            <person name="Oliveira C."/>
            <person name="Osipova E."/>
            <person name="Leigh N.D."/>
            <person name="Simon A."/>
            <person name="Yun M.H."/>
        </authorList>
    </citation>
    <scope>NUCLEOTIDE SEQUENCE</scope>
    <source>
        <strain evidence="1">20211129_DDA</strain>
        <tissue evidence="1">Liver</tissue>
    </source>
</reference>
<dbReference type="AlphaFoldDB" id="A0AAV7MVI5"/>
<accession>A0AAV7MVI5</accession>
<gene>
    <name evidence="1" type="ORF">NDU88_004461</name>
</gene>
<proteinExistence type="predicted"/>